<keyword evidence="1" id="KW-0812">Transmembrane</keyword>
<reference evidence="2" key="1">
    <citation type="submission" date="2022-01" db="EMBL/GenBank/DDBJ databases">
        <authorList>
            <person name="Braso-Vives M."/>
        </authorList>
    </citation>
    <scope>NUCLEOTIDE SEQUENCE</scope>
</reference>
<accession>A0A8J9ZVR5</accession>
<evidence type="ECO:0000256" key="1">
    <source>
        <dbReference type="SAM" id="Phobius"/>
    </source>
</evidence>
<dbReference type="AlphaFoldDB" id="A0A8J9ZVR5"/>
<name>A0A8J9ZVR5_BRALA</name>
<sequence>MRYLTTSSREIRVMKQVWPTESAQIESILSSVKAHLEGAKEKFYGAMLVILVAVSSPDTQQRTQALRVYEAIRSNIQPVFKICLHYIKQAQAILKTLEPKIDKETEESEKNAVKASRSAIAVAGIAALAITGAWMIAVPAALLITAGCFGISSQRRDELRNDLAYYQAAITIINGLETMKSLLKLDAIFCNV</sequence>
<protein>
    <submittedName>
        <fullName evidence="2">Hypp3008 protein</fullName>
    </submittedName>
</protein>
<dbReference type="OrthoDB" id="10639126at2759"/>
<keyword evidence="1" id="KW-0472">Membrane</keyword>
<evidence type="ECO:0000313" key="3">
    <source>
        <dbReference type="Proteomes" id="UP000838412"/>
    </source>
</evidence>
<gene>
    <name evidence="2" type="primary">Hypp3008</name>
    <name evidence="2" type="ORF">BLAG_LOCUS18862</name>
</gene>
<feature type="transmembrane region" description="Helical" evidence="1">
    <location>
        <begin position="119"/>
        <end position="144"/>
    </location>
</feature>
<dbReference type="Proteomes" id="UP000838412">
    <property type="component" value="Chromosome 5"/>
</dbReference>
<proteinExistence type="predicted"/>
<keyword evidence="1" id="KW-1133">Transmembrane helix</keyword>
<dbReference type="EMBL" id="OV696690">
    <property type="protein sequence ID" value="CAH1264514.1"/>
    <property type="molecule type" value="Genomic_DNA"/>
</dbReference>
<keyword evidence="3" id="KW-1185">Reference proteome</keyword>
<evidence type="ECO:0000313" key="2">
    <source>
        <dbReference type="EMBL" id="CAH1264514.1"/>
    </source>
</evidence>
<organism evidence="2 3">
    <name type="scientific">Branchiostoma lanceolatum</name>
    <name type="common">Common lancelet</name>
    <name type="synonym">Amphioxus lanceolatum</name>
    <dbReference type="NCBI Taxonomy" id="7740"/>
    <lineage>
        <taxon>Eukaryota</taxon>
        <taxon>Metazoa</taxon>
        <taxon>Chordata</taxon>
        <taxon>Cephalochordata</taxon>
        <taxon>Leptocardii</taxon>
        <taxon>Amphioxiformes</taxon>
        <taxon>Branchiostomatidae</taxon>
        <taxon>Branchiostoma</taxon>
    </lineage>
</organism>